<dbReference type="SMART" id="SM00458">
    <property type="entry name" value="RICIN"/>
    <property type="match status" value="1"/>
</dbReference>
<name>A0ABR3JI39_9AGAR</name>
<dbReference type="EMBL" id="JASNQZ010000006">
    <property type="protein sequence ID" value="KAL0955381.1"/>
    <property type="molecule type" value="Genomic_DNA"/>
</dbReference>
<gene>
    <name evidence="3" type="ORF">HGRIS_001629</name>
</gene>
<evidence type="ECO:0000259" key="2">
    <source>
        <dbReference type="SMART" id="SM00458"/>
    </source>
</evidence>
<feature type="chain" id="PRO_5045207917" description="Ricin B lectin domain-containing protein" evidence="1">
    <location>
        <begin position="17"/>
        <end position="306"/>
    </location>
</feature>
<dbReference type="Pfam" id="PF00652">
    <property type="entry name" value="Ricin_B_lectin"/>
    <property type="match status" value="1"/>
</dbReference>
<dbReference type="SUPFAM" id="SSF50370">
    <property type="entry name" value="Ricin B-like lectins"/>
    <property type="match status" value="1"/>
</dbReference>
<dbReference type="InterPro" id="IPR000772">
    <property type="entry name" value="Ricin_B_lectin"/>
</dbReference>
<dbReference type="SUPFAM" id="SSF49870">
    <property type="entry name" value="Osmotin, thaumatin-like protein"/>
    <property type="match status" value="1"/>
</dbReference>
<dbReference type="CDD" id="cd00161">
    <property type="entry name" value="beta-trefoil_Ricin-like"/>
    <property type="match status" value="1"/>
</dbReference>
<dbReference type="InterPro" id="IPR037176">
    <property type="entry name" value="Osmotin/thaumatin-like_sf"/>
</dbReference>
<keyword evidence="4" id="KW-1185">Reference proteome</keyword>
<accession>A0ABR3JI39</accession>
<feature type="signal peptide" evidence="1">
    <location>
        <begin position="1"/>
        <end position="16"/>
    </location>
</feature>
<keyword evidence="1" id="KW-0732">Signal</keyword>
<sequence>MRLQLLALCALNVVVAVKQFNITNSCPFSINLYINGELQPGPIASYGGFTLRTFPEGWSGFIYTDLNQGNQDGAGTVRAGFLGSSNYYYVVTDPNWFNVGVSISPVDRAPKGGFCLPTDCEYQNCPNSFTQPPTRFPPPQSGVPPSPPLYECPASDTGYRVTFCPSGEIPNYQVRPRNITPKGSPNKCLDVRGGTLANGTPVQIYDCNGTTAQKWVIKRGGQQIKLSGTSYCLDATSSNPASGTKMKIWQCYDNLPAQQWTYTSDSFLRLTGTGQCLDLTHGSLANGNQVQTWACAGSGQNQIWLS</sequence>
<feature type="domain" description="Ricin B lectin" evidence="2">
    <location>
        <begin position="177"/>
        <end position="305"/>
    </location>
</feature>
<reference evidence="4" key="1">
    <citation type="submission" date="2024-06" db="EMBL/GenBank/DDBJ databases">
        <title>Multi-omics analyses provide insights into the biosynthesis of the anticancer antibiotic pleurotin in Hohenbuehelia grisea.</title>
        <authorList>
            <person name="Weaver J.A."/>
            <person name="Alberti F."/>
        </authorList>
    </citation>
    <scope>NUCLEOTIDE SEQUENCE [LARGE SCALE GENOMIC DNA]</scope>
    <source>
        <strain evidence="4">T-177</strain>
    </source>
</reference>
<dbReference type="PROSITE" id="PS50231">
    <property type="entry name" value="RICIN_B_LECTIN"/>
    <property type="match status" value="1"/>
</dbReference>
<dbReference type="Proteomes" id="UP001556367">
    <property type="component" value="Unassembled WGS sequence"/>
</dbReference>
<comment type="caution">
    <text evidence="3">The sequence shown here is derived from an EMBL/GenBank/DDBJ whole genome shotgun (WGS) entry which is preliminary data.</text>
</comment>
<dbReference type="Gene3D" id="2.80.10.50">
    <property type="match status" value="2"/>
</dbReference>
<evidence type="ECO:0000313" key="4">
    <source>
        <dbReference type="Proteomes" id="UP001556367"/>
    </source>
</evidence>
<protein>
    <recommendedName>
        <fullName evidence="2">Ricin B lectin domain-containing protein</fullName>
    </recommendedName>
</protein>
<evidence type="ECO:0000256" key="1">
    <source>
        <dbReference type="SAM" id="SignalP"/>
    </source>
</evidence>
<organism evidence="3 4">
    <name type="scientific">Hohenbuehelia grisea</name>
    <dbReference type="NCBI Taxonomy" id="104357"/>
    <lineage>
        <taxon>Eukaryota</taxon>
        <taxon>Fungi</taxon>
        <taxon>Dikarya</taxon>
        <taxon>Basidiomycota</taxon>
        <taxon>Agaricomycotina</taxon>
        <taxon>Agaricomycetes</taxon>
        <taxon>Agaricomycetidae</taxon>
        <taxon>Agaricales</taxon>
        <taxon>Pleurotineae</taxon>
        <taxon>Pleurotaceae</taxon>
        <taxon>Hohenbuehelia</taxon>
    </lineage>
</organism>
<dbReference type="InterPro" id="IPR035992">
    <property type="entry name" value="Ricin_B-like_lectins"/>
</dbReference>
<evidence type="ECO:0000313" key="3">
    <source>
        <dbReference type="EMBL" id="KAL0955381.1"/>
    </source>
</evidence>
<proteinExistence type="predicted"/>